<evidence type="ECO:0000256" key="1">
    <source>
        <dbReference type="SAM" id="Phobius"/>
    </source>
</evidence>
<reference evidence="2 3" key="1">
    <citation type="submission" date="2018-06" db="EMBL/GenBank/DDBJ databases">
        <title>Comparative genomics reveals the genomic features of Rhizophagus irregularis, R. cerebriforme, R. diaphanum and Gigaspora rosea, and their symbiotic lifestyle signature.</title>
        <authorList>
            <person name="Morin E."/>
            <person name="San Clemente H."/>
            <person name="Chen E.C.H."/>
            <person name="De La Providencia I."/>
            <person name="Hainaut M."/>
            <person name="Kuo A."/>
            <person name="Kohler A."/>
            <person name="Murat C."/>
            <person name="Tang N."/>
            <person name="Roy S."/>
            <person name="Loubradou J."/>
            <person name="Henrissat B."/>
            <person name="Grigoriev I.V."/>
            <person name="Corradi N."/>
            <person name="Roux C."/>
            <person name="Martin F.M."/>
        </authorList>
    </citation>
    <scope>NUCLEOTIDE SEQUENCE [LARGE SCALE GENOMIC DNA]</scope>
    <source>
        <strain evidence="2 3">DAOM 194757</strain>
    </source>
</reference>
<feature type="transmembrane region" description="Helical" evidence="1">
    <location>
        <begin position="35"/>
        <end position="54"/>
    </location>
</feature>
<gene>
    <name evidence="2" type="ORF">C2G38_1069024</name>
</gene>
<sequence length="86" mass="10017">MIISVIVDIFKFHLLLFCINFEITTSKRDSTRSPGLYLTSCYIKIMVILLIAICQSYESPLMKSTRCIYNQKKKKLSGIKKMYDLI</sequence>
<keyword evidence="1" id="KW-1133">Transmembrane helix</keyword>
<proteinExistence type="predicted"/>
<evidence type="ECO:0000313" key="2">
    <source>
        <dbReference type="EMBL" id="RIB21736.1"/>
    </source>
</evidence>
<protein>
    <submittedName>
        <fullName evidence="2">Uncharacterized protein</fullName>
    </submittedName>
</protein>
<accession>A0A397VRI0</accession>
<keyword evidence="1" id="KW-0472">Membrane</keyword>
<dbReference type="AlphaFoldDB" id="A0A397VRI0"/>
<keyword evidence="1" id="KW-0812">Transmembrane</keyword>
<evidence type="ECO:0000313" key="3">
    <source>
        <dbReference type="Proteomes" id="UP000266673"/>
    </source>
</evidence>
<name>A0A397VRI0_9GLOM</name>
<comment type="caution">
    <text evidence="2">The sequence shown here is derived from an EMBL/GenBank/DDBJ whole genome shotgun (WGS) entry which is preliminary data.</text>
</comment>
<dbReference type="Proteomes" id="UP000266673">
    <property type="component" value="Unassembled WGS sequence"/>
</dbReference>
<keyword evidence="3" id="KW-1185">Reference proteome</keyword>
<dbReference type="EMBL" id="QKWP01000344">
    <property type="protein sequence ID" value="RIB21736.1"/>
    <property type="molecule type" value="Genomic_DNA"/>
</dbReference>
<organism evidence="2 3">
    <name type="scientific">Gigaspora rosea</name>
    <dbReference type="NCBI Taxonomy" id="44941"/>
    <lineage>
        <taxon>Eukaryota</taxon>
        <taxon>Fungi</taxon>
        <taxon>Fungi incertae sedis</taxon>
        <taxon>Mucoromycota</taxon>
        <taxon>Glomeromycotina</taxon>
        <taxon>Glomeromycetes</taxon>
        <taxon>Diversisporales</taxon>
        <taxon>Gigasporaceae</taxon>
        <taxon>Gigaspora</taxon>
    </lineage>
</organism>